<gene>
    <name evidence="2" type="ORF">GCM10009838_81930</name>
</gene>
<proteinExistence type="predicted"/>
<dbReference type="Proteomes" id="UP001499854">
    <property type="component" value="Unassembled WGS sequence"/>
</dbReference>
<sequence length="110" mass="12444">MITSIQDQAPHRPPDPVVAHRTERGLRPEHIQDAHRDVILAVQRGLAANWETDRPRIAVVERNGVATVYVSTVRTLDPAVRADVRGSVRSALEPYLRLASYTNVVFLWRE</sequence>
<evidence type="ECO:0000256" key="1">
    <source>
        <dbReference type="SAM" id="MobiDB-lite"/>
    </source>
</evidence>
<evidence type="ECO:0000313" key="3">
    <source>
        <dbReference type="Proteomes" id="UP001499854"/>
    </source>
</evidence>
<evidence type="ECO:0000313" key="2">
    <source>
        <dbReference type="EMBL" id="GAA2003419.1"/>
    </source>
</evidence>
<dbReference type="EMBL" id="BAAAQM010000078">
    <property type="protein sequence ID" value="GAA2003419.1"/>
    <property type="molecule type" value="Genomic_DNA"/>
</dbReference>
<feature type="compositionally biased region" description="Basic and acidic residues" evidence="1">
    <location>
        <begin position="9"/>
        <end position="27"/>
    </location>
</feature>
<reference evidence="3" key="1">
    <citation type="journal article" date="2019" name="Int. J. Syst. Evol. Microbiol.">
        <title>The Global Catalogue of Microorganisms (GCM) 10K type strain sequencing project: providing services to taxonomists for standard genome sequencing and annotation.</title>
        <authorList>
            <consortium name="The Broad Institute Genomics Platform"/>
            <consortium name="The Broad Institute Genome Sequencing Center for Infectious Disease"/>
            <person name="Wu L."/>
            <person name="Ma J."/>
        </authorList>
    </citation>
    <scope>NUCLEOTIDE SEQUENCE [LARGE SCALE GENOMIC DNA]</scope>
    <source>
        <strain evidence="3">JCM 16013</strain>
    </source>
</reference>
<dbReference type="RefSeq" id="WP_344662618.1">
    <property type="nucleotide sequence ID" value="NZ_BAAAQM010000078.1"/>
</dbReference>
<name>A0ABP5ENG4_9ACTN</name>
<accession>A0ABP5ENG4</accession>
<feature type="region of interest" description="Disordered" evidence="1">
    <location>
        <begin position="1"/>
        <end position="27"/>
    </location>
</feature>
<organism evidence="2 3">
    <name type="scientific">Catenulispora subtropica</name>
    <dbReference type="NCBI Taxonomy" id="450798"/>
    <lineage>
        <taxon>Bacteria</taxon>
        <taxon>Bacillati</taxon>
        <taxon>Actinomycetota</taxon>
        <taxon>Actinomycetes</taxon>
        <taxon>Catenulisporales</taxon>
        <taxon>Catenulisporaceae</taxon>
        <taxon>Catenulispora</taxon>
    </lineage>
</organism>
<protein>
    <submittedName>
        <fullName evidence="2">Uncharacterized protein</fullName>
    </submittedName>
</protein>
<keyword evidence="3" id="KW-1185">Reference proteome</keyword>
<comment type="caution">
    <text evidence="2">The sequence shown here is derived from an EMBL/GenBank/DDBJ whole genome shotgun (WGS) entry which is preliminary data.</text>
</comment>